<dbReference type="Proteomes" id="UP000198284">
    <property type="component" value="Unassembled WGS sequence"/>
</dbReference>
<accession>A0A239C952</accession>
<dbReference type="PANTHER" id="PTHR46564:SF1">
    <property type="entry name" value="TRANSPOSASE"/>
    <property type="match status" value="1"/>
</dbReference>
<dbReference type="InterPro" id="IPR038717">
    <property type="entry name" value="Tc1-like_DDE_dom"/>
</dbReference>
<dbReference type="NCBIfam" id="NF033545">
    <property type="entry name" value="transpos_IS630"/>
    <property type="match status" value="1"/>
</dbReference>
<organism evidence="4 5">
    <name type="scientific">Noviherbaspirillum humi</name>
    <dbReference type="NCBI Taxonomy" id="1688639"/>
    <lineage>
        <taxon>Bacteria</taxon>
        <taxon>Pseudomonadati</taxon>
        <taxon>Pseudomonadota</taxon>
        <taxon>Betaproteobacteria</taxon>
        <taxon>Burkholderiales</taxon>
        <taxon>Oxalobacteraceae</taxon>
        <taxon>Noviherbaspirillum</taxon>
    </lineage>
</organism>
<dbReference type="Gene3D" id="3.30.420.10">
    <property type="entry name" value="Ribonuclease H-like superfamily/Ribonuclease H"/>
    <property type="match status" value="1"/>
</dbReference>
<dbReference type="AlphaFoldDB" id="A0A239C952"/>
<dbReference type="SUPFAM" id="SSF46689">
    <property type="entry name" value="Homeodomain-like"/>
    <property type="match status" value="1"/>
</dbReference>
<evidence type="ECO:0000259" key="2">
    <source>
        <dbReference type="Pfam" id="PF13518"/>
    </source>
</evidence>
<dbReference type="Pfam" id="PF13518">
    <property type="entry name" value="HTH_28"/>
    <property type="match status" value="1"/>
</dbReference>
<proteinExistence type="predicted"/>
<evidence type="ECO:0000259" key="1">
    <source>
        <dbReference type="Pfam" id="PF13358"/>
    </source>
</evidence>
<feature type="domain" description="Insertion element IS150 protein InsJ-like helix-turn-helix" evidence="2">
    <location>
        <begin position="21"/>
        <end position="72"/>
    </location>
</feature>
<feature type="domain" description="Tc1-like transposase DDE" evidence="1">
    <location>
        <begin position="177"/>
        <end position="310"/>
    </location>
</feature>
<reference evidence="4 5" key="1">
    <citation type="submission" date="2017-06" db="EMBL/GenBank/DDBJ databases">
        <authorList>
            <person name="Kim H.J."/>
            <person name="Triplett B.A."/>
        </authorList>
    </citation>
    <scope>NUCLEOTIDE SEQUENCE [LARGE SCALE GENOMIC DNA]</scope>
    <source>
        <strain evidence="4 5">U15</strain>
    </source>
</reference>
<protein>
    <submittedName>
        <fullName evidence="4">Transposase</fullName>
    </submittedName>
</protein>
<feature type="domain" description="Winged helix-turn helix" evidence="3">
    <location>
        <begin position="104"/>
        <end position="161"/>
    </location>
</feature>
<dbReference type="InterPro" id="IPR036397">
    <property type="entry name" value="RNaseH_sf"/>
</dbReference>
<dbReference type="Pfam" id="PF13592">
    <property type="entry name" value="HTH_33"/>
    <property type="match status" value="1"/>
</dbReference>
<evidence type="ECO:0000313" key="5">
    <source>
        <dbReference type="Proteomes" id="UP000198284"/>
    </source>
</evidence>
<evidence type="ECO:0000259" key="3">
    <source>
        <dbReference type="Pfam" id="PF13592"/>
    </source>
</evidence>
<dbReference type="InterPro" id="IPR009057">
    <property type="entry name" value="Homeodomain-like_sf"/>
</dbReference>
<dbReference type="InterPro" id="IPR055247">
    <property type="entry name" value="InsJ-like_HTH"/>
</dbReference>
<dbReference type="EMBL" id="FZOT01000001">
    <property type="protein sequence ID" value="SNS15893.1"/>
    <property type="molecule type" value="Genomic_DNA"/>
</dbReference>
<dbReference type="Pfam" id="PF13358">
    <property type="entry name" value="DDE_3"/>
    <property type="match status" value="1"/>
</dbReference>
<gene>
    <name evidence="4" type="ORF">SAMN06265795_101292</name>
</gene>
<dbReference type="OrthoDB" id="9772604at2"/>
<sequence length="349" mass="39601">MEPMEQRSDSRLLPVVVLNERRRRAVKLYLSGMTYDQVSALCEVSRNTAISAVRAYREGGWAAVPVQQHRGPRKGENCLLDARQQQAIQALVAEHTPDELGLPFALWSRAAVAALIAQQTGQRLIVRTTGKYLKRWGYTPQKPLERAYEQDPVAVQRWLDEQYPVIAGRAAAEDGEIYWGDETGLRSDDVRGRSYAPAGDTPVVRPCHRREKVDLISAVTNKGEVRWMMLKQAINANLLIGFLRRLAHEAKRKVFLILDNLKVHKAPEVVAWLNKHRAQIEVFYLPSYSPELNPDELLNADLKQAMSKLAPRRGQGELKRAVASYLHKLANMPARIRKYFEHHTVAYAA</sequence>
<dbReference type="InterPro" id="IPR025959">
    <property type="entry name" value="Winged_HTH_dom"/>
</dbReference>
<name>A0A239C952_9BURK</name>
<evidence type="ECO:0000313" key="4">
    <source>
        <dbReference type="EMBL" id="SNS15893.1"/>
    </source>
</evidence>
<dbReference type="PANTHER" id="PTHR46564">
    <property type="entry name" value="TRANSPOSASE"/>
    <property type="match status" value="1"/>
</dbReference>
<keyword evidence="5" id="KW-1185">Reference proteome</keyword>
<dbReference type="InterPro" id="IPR047655">
    <property type="entry name" value="Transpos_IS630-like"/>
</dbReference>
<dbReference type="GO" id="GO:0003676">
    <property type="term" value="F:nucleic acid binding"/>
    <property type="evidence" value="ECO:0007669"/>
    <property type="project" value="InterPro"/>
</dbReference>